<dbReference type="InterPro" id="IPR040079">
    <property type="entry name" value="Glutathione_S-Trfase"/>
</dbReference>
<keyword evidence="4" id="KW-0808">Transferase</keyword>
<dbReference type="Pfam" id="PF14497">
    <property type="entry name" value="GST_C_3"/>
    <property type="match status" value="1"/>
</dbReference>
<dbReference type="CDD" id="cd03075">
    <property type="entry name" value="GST_N_Mu"/>
    <property type="match status" value="1"/>
</dbReference>
<reference evidence="10 11" key="1">
    <citation type="submission" date="2024-05" db="EMBL/GenBank/DDBJ databases">
        <authorList>
            <person name="Wallberg A."/>
        </authorList>
    </citation>
    <scope>NUCLEOTIDE SEQUENCE [LARGE SCALE GENOMIC DNA]</scope>
</reference>
<evidence type="ECO:0000313" key="11">
    <source>
        <dbReference type="Proteomes" id="UP001497623"/>
    </source>
</evidence>
<dbReference type="EC" id="2.5.1.18" evidence="3"/>
<dbReference type="PROSITE" id="PS50405">
    <property type="entry name" value="GST_CTER"/>
    <property type="match status" value="1"/>
</dbReference>
<comment type="catalytic activity">
    <reaction evidence="5">
        <text>RX + glutathione = an S-substituted glutathione + a halide anion + H(+)</text>
        <dbReference type="Rhea" id="RHEA:16437"/>
        <dbReference type="ChEBI" id="CHEBI:15378"/>
        <dbReference type="ChEBI" id="CHEBI:16042"/>
        <dbReference type="ChEBI" id="CHEBI:17792"/>
        <dbReference type="ChEBI" id="CHEBI:57925"/>
        <dbReference type="ChEBI" id="CHEBI:90779"/>
        <dbReference type="EC" id="2.5.1.18"/>
    </reaction>
</comment>
<dbReference type="Gene3D" id="3.40.30.10">
    <property type="entry name" value="Glutaredoxin"/>
    <property type="match status" value="1"/>
</dbReference>
<dbReference type="InterPro" id="IPR004045">
    <property type="entry name" value="Glutathione_S-Trfase_N"/>
</dbReference>
<dbReference type="InterPro" id="IPR010987">
    <property type="entry name" value="Glutathione-S-Trfase_C-like"/>
</dbReference>
<dbReference type="SFLD" id="SFLDG01205">
    <property type="entry name" value="AMPS.1"/>
    <property type="match status" value="1"/>
</dbReference>
<dbReference type="PANTHER" id="PTHR11571:SF222">
    <property type="entry name" value="GLUTATHIONE TRANSFERASE"/>
    <property type="match status" value="1"/>
</dbReference>
<gene>
    <name evidence="10" type="ORF">MNOR_LOCUS3357</name>
</gene>
<comment type="similarity">
    <text evidence="2">Belongs to the GST superfamily. Mu family.</text>
</comment>
<evidence type="ECO:0000313" key="10">
    <source>
        <dbReference type="EMBL" id="CAL4063457.1"/>
    </source>
</evidence>
<dbReference type="EMBL" id="CAXKWB010001140">
    <property type="protein sequence ID" value="CAL4063457.1"/>
    <property type="molecule type" value="Genomic_DNA"/>
</dbReference>
<dbReference type="SFLD" id="SFLDG00363">
    <property type="entry name" value="AMPS_(cytGST):_Alpha-__Mu-__Pi"/>
    <property type="match status" value="1"/>
</dbReference>
<feature type="domain" description="GST C-terminal" evidence="9">
    <location>
        <begin position="90"/>
        <end position="207"/>
    </location>
</feature>
<evidence type="ECO:0000256" key="2">
    <source>
        <dbReference type="ARBA" id="ARBA00005861"/>
    </source>
</evidence>
<dbReference type="FunFam" id="3.40.30.10:FF:000019">
    <property type="entry name" value="Glutathione S-transferase Mu"/>
    <property type="match status" value="1"/>
</dbReference>
<accession>A0AAV2PQJ5</accession>
<dbReference type="InterPro" id="IPR003081">
    <property type="entry name" value="GST_mu"/>
</dbReference>
<evidence type="ECO:0000256" key="5">
    <source>
        <dbReference type="ARBA" id="ARBA00047960"/>
    </source>
</evidence>
<evidence type="ECO:0000259" key="9">
    <source>
        <dbReference type="PROSITE" id="PS50405"/>
    </source>
</evidence>
<comment type="caution">
    <text evidence="10">The sequence shown here is derived from an EMBL/GenBank/DDBJ whole genome shotgun (WGS) entry which is preliminary data.</text>
</comment>
<sequence>MAPVFAYWDIRGLAEPARLLLEYNGTKFEDKQYVCGPAPDYDKSCWFDIKADMGLDFPNLPYFIDGDIKITQSNAIMRYIGRKNDMCGKTESERVRVDIMENQLMDFRNGWVMLCYREFDTKKDEYLKKLVGTLKQFSDFLGTNKWLAGENLTFPDFIFFELLDQHLLLDGTLLKDHKNLQDYMQRFKDLEPIKAYWASDRFKKLPINNKMAKFGNK</sequence>
<keyword evidence="11" id="KW-1185">Reference proteome</keyword>
<dbReference type="InterPro" id="IPR036282">
    <property type="entry name" value="Glutathione-S-Trfase_C_sf"/>
</dbReference>
<evidence type="ECO:0000256" key="6">
    <source>
        <dbReference type="ARBA" id="ARBA00071200"/>
    </source>
</evidence>
<proteinExistence type="inferred from homology"/>
<dbReference type="SUPFAM" id="SSF47616">
    <property type="entry name" value="GST C-terminal domain-like"/>
    <property type="match status" value="1"/>
</dbReference>
<comment type="function">
    <text evidence="1">Conjugation of reduced glutathione to a wide number of exogenous and endogenous hydrophobic electrophiles.</text>
</comment>
<dbReference type="PROSITE" id="PS50404">
    <property type="entry name" value="GST_NTER"/>
    <property type="match status" value="1"/>
</dbReference>
<dbReference type="SUPFAM" id="SSF52833">
    <property type="entry name" value="Thioredoxin-like"/>
    <property type="match status" value="1"/>
</dbReference>
<dbReference type="PANTHER" id="PTHR11571">
    <property type="entry name" value="GLUTATHIONE S-TRANSFERASE"/>
    <property type="match status" value="1"/>
</dbReference>
<dbReference type="InterPro" id="IPR050213">
    <property type="entry name" value="GST_superfamily"/>
</dbReference>
<evidence type="ECO:0000256" key="1">
    <source>
        <dbReference type="ARBA" id="ARBA00003701"/>
    </source>
</evidence>
<evidence type="ECO:0000256" key="3">
    <source>
        <dbReference type="ARBA" id="ARBA00012452"/>
    </source>
</evidence>
<feature type="domain" description="GST N-terminal" evidence="8">
    <location>
        <begin position="1"/>
        <end position="88"/>
    </location>
</feature>
<evidence type="ECO:0000259" key="8">
    <source>
        <dbReference type="PROSITE" id="PS50404"/>
    </source>
</evidence>
<dbReference type="InterPro" id="IPR036249">
    <property type="entry name" value="Thioredoxin-like_sf"/>
</dbReference>
<dbReference type="SFLD" id="SFLDS00019">
    <property type="entry name" value="Glutathione_Transferase_(cytos"/>
    <property type="match status" value="1"/>
</dbReference>
<dbReference type="Pfam" id="PF02798">
    <property type="entry name" value="GST_N"/>
    <property type="match status" value="1"/>
</dbReference>
<evidence type="ECO:0000256" key="7">
    <source>
        <dbReference type="ARBA" id="ARBA00081375"/>
    </source>
</evidence>
<dbReference type="GO" id="GO:0004364">
    <property type="term" value="F:glutathione transferase activity"/>
    <property type="evidence" value="ECO:0007669"/>
    <property type="project" value="UniProtKB-EC"/>
</dbReference>
<dbReference type="Proteomes" id="UP001497623">
    <property type="component" value="Unassembled WGS sequence"/>
</dbReference>
<dbReference type="GO" id="GO:0006749">
    <property type="term" value="P:glutathione metabolic process"/>
    <property type="evidence" value="ECO:0007669"/>
    <property type="project" value="TreeGrafter"/>
</dbReference>
<dbReference type="InterPro" id="IPR004046">
    <property type="entry name" value="GST_C"/>
</dbReference>
<name>A0AAV2PQJ5_MEGNR</name>
<evidence type="ECO:0000256" key="4">
    <source>
        <dbReference type="ARBA" id="ARBA00022679"/>
    </source>
</evidence>
<dbReference type="FunFam" id="1.20.1050.10:FF:000003">
    <property type="entry name" value="Glutathione S-transferase 2"/>
    <property type="match status" value="1"/>
</dbReference>
<dbReference type="Gene3D" id="1.20.1050.10">
    <property type="match status" value="1"/>
</dbReference>
<feature type="non-terminal residue" evidence="10">
    <location>
        <position position="217"/>
    </location>
</feature>
<protein>
    <recommendedName>
        <fullName evidence="6">Glutathione S-transferase</fullName>
        <ecNumber evidence="3">2.5.1.18</ecNumber>
    </recommendedName>
    <alternativeName>
        <fullName evidence="7">GST class-mu</fullName>
    </alternativeName>
</protein>
<dbReference type="AlphaFoldDB" id="A0AAV2PQJ5"/>
<organism evidence="10 11">
    <name type="scientific">Meganyctiphanes norvegica</name>
    <name type="common">Northern krill</name>
    <name type="synonym">Thysanopoda norvegica</name>
    <dbReference type="NCBI Taxonomy" id="48144"/>
    <lineage>
        <taxon>Eukaryota</taxon>
        <taxon>Metazoa</taxon>
        <taxon>Ecdysozoa</taxon>
        <taxon>Arthropoda</taxon>
        <taxon>Crustacea</taxon>
        <taxon>Multicrustacea</taxon>
        <taxon>Malacostraca</taxon>
        <taxon>Eumalacostraca</taxon>
        <taxon>Eucarida</taxon>
        <taxon>Euphausiacea</taxon>
        <taxon>Euphausiidae</taxon>
        <taxon>Meganyctiphanes</taxon>
    </lineage>
</organism>
<dbReference type="PRINTS" id="PR01267">
    <property type="entry name" value="GSTRNSFRASEM"/>
</dbReference>